<keyword evidence="3" id="KW-1185">Reference proteome</keyword>
<dbReference type="PATRIC" id="fig|45076.6.peg.1247"/>
<dbReference type="EMBL" id="LNZC01000011">
    <property type="protein sequence ID" value="KTD80237.1"/>
    <property type="molecule type" value="Genomic_DNA"/>
</dbReference>
<dbReference type="Proteomes" id="UP000054662">
    <property type="component" value="Unassembled WGS sequence"/>
</dbReference>
<protein>
    <submittedName>
        <fullName evidence="2">Uncharacterized protein</fullName>
    </submittedName>
</protein>
<keyword evidence="1" id="KW-0732">Signal</keyword>
<reference evidence="2 3" key="1">
    <citation type="submission" date="2015-11" db="EMBL/GenBank/DDBJ databases">
        <title>Genomic analysis of 38 Legionella species identifies large and diverse effector repertoires.</title>
        <authorList>
            <person name="Burstein D."/>
            <person name="Amaro F."/>
            <person name="Zusman T."/>
            <person name="Lifshitz Z."/>
            <person name="Cohen O."/>
            <person name="Gilbert J.A."/>
            <person name="Pupko T."/>
            <person name="Shuman H.A."/>
            <person name="Segal G."/>
        </authorList>
    </citation>
    <scope>NUCLEOTIDE SEQUENCE [LARGE SCALE GENOMIC DNA]</scope>
    <source>
        <strain evidence="2 3">ATCC 49508</strain>
    </source>
</reference>
<evidence type="ECO:0000313" key="2">
    <source>
        <dbReference type="EMBL" id="KTD80237.1"/>
    </source>
</evidence>
<evidence type="ECO:0000256" key="1">
    <source>
        <dbReference type="SAM" id="SignalP"/>
    </source>
</evidence>
<dbReference type="Gene3D" id="1.20.1330.10">
    <property type="entry name" value="f41 fragment of flagellin, N-terminal domain"/>
    <property type="match status" value="1"/>
</dbReference>
<organism evidence="2 3">
    <name type="scientific">Legionella worsleiensis</name>
    <dbReference type="NCBI Taxonomy" id="45076"/>
    <lineage>
        <taxon>Bacteria</taxon>
        <taxon>Pseudomonadati</taxon>
        <taxon>Pseudomonadota</taxon>
        <taxon>Gammaproteobacteria</taxon>
        <taxon>Legionellales</taxon>
        <taxon>Legionellaceae</taxon>
        <taxon>Legionella</taxon>
    </lineage>
</organism>
<gene>
    <name evidence="2" type="ORF">Lwor_1145</name>
</gene>
<feature type="signal peptide" evidence="1">
    <location>
        <begin position="1"/>
        <end position="20"/>
    </location>
</feature>
<evidence type="ECO:0000313" key="3">
    <source>
        <dbReference type="Proteomes" id="UP000054662"/>
    </source>
</evidence>
<proteinExistence type="predicted"/>
<dbReference type="RefSeq" id="WP_058492950.1">
    <property type="nucleotide sequence ID" value="NZ_CBCRUR010000009.1"/>
</dbReference>
<dbReference type="AlphaFoldDB" id="A0A0W1AFU8"/>
<sequence length="323" mass="37346">MKRIFTGALCFMLTYPLAHANRHLQESITVCYTNKNLSKDMIYSSYKQLIEIDNILMKMQDDAVKSANASNSTNERYEFDVNYQSKLEALKQLIKADQHLYLTPSPDNNIEITTKTATGEWVSTSLKHLDMDSLGLKGINLKTTANAEKALHYIERAVTLVKQQLPDAQDTSNWLVKPSVNQNADEDDIIDCLYLNNESEKQKFLSSIAEFRFFIIERLMRLGELANEAMMKGADQLRIDSEFQQTLNYLFTDVTHFNVLKKNSVLTNSEISNHNNNKTYKFPKLRIKQFKLEKSHIYDTKEAHLVLTNIHKMSDYIRDIILQ</sequence>
<name>A0A0W1AFU8_9GAMM</name>
<feature type="chain" id="PRO_5006919705" evidence="1">
    <location>
        <begin position="21"/>
        <end position="323"/>
    </location>
</feature>
<comment type="caution">
    <text evidence="2">The sequence shown here is derived from an EMBL/GenBank/DDBJ whole genome shotgun (WGS) entry which is preliminary data.</text>
</comment>
<accession>A0A0W1AFU8</accession>
<dbReference type="STRING" id="45076.Lwor_1145"/>